<sequence length="230" mass="24212">MTSAEVTAADAVRWLHDEGLARLATVGARMPNPVVAYAVDIGTGTVTAHPATSPGKGTDVVTVAADDLPGPDGTTRRLLVTGITTADAVLVLDLAVADRITINGERPEAAARSWTMQLLLNSEITITTNSIELAIADSPRCRHGFIPGAGATILNIDDKRPPISTVTLNASDERPDHLDIADDGSAELYLGSRFWALRQVMQIDDGAWAELAARLAMPDAPAPTETENSL</sequence>
<name>A0ABS6B934_9NOCA</name>
<evidence type="ECO:0000313" key="2">
    <source>
        <dbReference type="Proteomes" id="UP000733379"/>
    </source>
</evidence>
<keyword evidence="2" id="KW-1185">Reference proteome</keyword>
<dbReference type="EMBL" id="JAHKNI010000016">
    <property type="protein sequence ID" value="MBU3066813.1"/>
    <property type="molecule type" value="Genomic_DNA"/>
</dbReference>
<proteinExistence type="predicted"/>
<evidence type="ECO:0000313" key="1">
    <source>
        <dbReference type="EMBL" id="MBU3066813.1"/>
    </source>
</evidence>
<reference evidence="1 2" key="1">
    <citation type="submission" date="2021-06" db="EMBL/GenBank/DDBJ databases">
        <title>Actinomycetes sequencing.</title>
        <authorList>
            <person name="Shan Q."/>
        </authorList>
    </citation>
    <scope>NUCLEOTIDE SEQUENCE [LARGE SCALE GENOMIC DNA]</scope>
    <source>
        <strain evidence="1 2">NEAU-G5</strain>
    </source>
</reference>
<organism evidence="1 2">
    <name type="scientific">Nocardia albiluteola</name>
    <dbReference type="NCBI Taxonomy" id="2842303"/>
    <lineage>
        <taxon>Bacteria</taxon>
        <taxon>Bacillati</taxon>
        <taxon>Actinomycetota</taxon>
        <taxon>Actinomycetes</taxon>
        <taxon>Mycobacteriales</taxon>
        <taxon>Nocardiaceae</taxon>
        <taxon>Nocardia</taxon>
    </lineage>
</organism>
<protein>
    <submittedName>
        <fullName evidence="1">Uncharacterized protein</fullName>
    </submittedName>
</protein>
<accession>A0ABS6B934</accession>
<comment type="caution">
    <text evidence="1">The sequence shown here is derived from an EMBL/GenBank/DDBJ whole genome shotgun (WGS) entry which is preliminary data.</text>
</comment>
<gene>
    <name evidence="1" type="ORF">KO481_35505</name>
</gene>
<dbReference type="RefSeq" id="WP_215922876.1">
    <property type="nucleotide sequence ID" value="NZ_JAHKNI010000016.1"/>
</dbReference>
<dbReference type="Proteomes" id="UP000733379">
    <property type="component" value="Unassembled WGS sequence"/>
</dbReference>